<proteinExistence type="predicted"/>
<dbReference type="EMBL" id="UINC01001489">
    <property type="protein sequence ID" value="SUZ82054.1"/>
    <property type="molecule type" value="Genomic_DNA"/>
</dbReference>
<dbReference type="PANTHER" id="PTHR34227">
    <property type="entry name" value="CHAPERONE PROTEIN YCDY"/>
    <property type="match status" value="1"/>
</dbReference>
<name>A0A381QSV7_9ZZZZ</name>
<dbReference type="InterPro" id="IPR050289">
    <property type="entry name" value="TorD/DmsD_chaperones"/>
</dbReference>
<protein>
    <submittedName>
        <fullName evidence="2">Uncharacterized protein</fullName>
    </submittedName>
</protein>
<evidence type="ECO:0000313" key="2">
    <source>
        <dbReference type="EMBL" id="SUZ82054.1"/>
    </source>
</evidence>
<reference evidence="2" key="1">
    <citation type="submission" date="2018-05" db="EMBL/GenBank/DDBJ databases">
        <authorList>
            <person name="Lanie J.A."/>
            <person name="Ng W.-L."/>
            <person name="Kazmierczak K.M."/>
            <person name="Andrzejewski T.M."/>
            <person name="Davidsen T.M."/>
            <person name="Wayne K.J."/>
            <person name="Tettelin H."/>
            <person name="Glass J.I."/>
            <person name="Rusch D."/>
            <person name="Podicherti R."/>
            <person name="Tsui H.-C.T."/>
            <person name="Winkler M.E."/>
        </authorList>
    </citation>
    <scope>NUCLEOTIDE SEQUENCE</scope>
</reference>
<accession>A0A381QSV7</accession>
<dbReference type="SUPFAM" id="SSF89155">
    <property type="entry name" value="TorD-like"/>
    <property type="match status" value="1"/>
</dbReference>
<dbReference type="InterPro" id="IPR036411">
    <property type="entry name" value="TorD-like_sf"/>
</dbReference>
<gene>
    <name evidence="2" type="ORF">METZ01_LOCUS34908</name>
</gene>
<evidence type="ECO:0000256" key="1">
    <source>
        <dbReference type="ARBA" id="ARBA00023186"/>
    </source>
</evidence>
<organism evidence="2">
    <name type="scientific">marine metagenome</name>
    <dbReference type="NCBI Taxonomy" id="408172"/>
    <lineage>
        <taxon>unclassified sequences</taxon>
        <taxon>metagenomes</taxon>
        <taxon>ecological metagenomes</taxon>
    </lineage>
</organism>
<keyword evidence="1" id="KW-0143">Chaperone</keyword>
<dbReference type="PANTHER" id="PTHR34227:SF1">
    <property type="entry name" value="DIMETHYL SULFOXIDE REDUCTASE CHAPERONE-RELATED"/>
    <property type="match status" value="1"/>
</dbReference>
<dbReference type="Gene3D" id="1.10.3480.10">
    <property type="entry name" value="TorD-like"/>
    <property type="match status" value="1"/>
</dbReference>
<dbReference type="InterPro" id="IPR020945">
    <property type="entry name" value="DMSO/NO3_reduct_chaperone"/>
</dbReference>
<sequence length="222" mass="25263">MWIALRGNSDSNIIIKLSGDTLKISEENQLRGGMYALLARLLRSVPDQTLFEQLDAIETATNDNLDKKSSKGQLGQALNVLKLAAKSVDREALEEEYHSLFIGMGRGELVPFGSWYLTGYLMEKPLGVLREDLLRLGFERQEGIHEPEDHAAALCEVMSMLILSEDLNENEALNFFRNHIEPWIDRFYSDLEKAEHACFYRSVGTLGAEFNRFEKQYLAMLV</sequence>
<dbReference type="AlphaFoldDB" id="A0A381QSV7"/>
<dbReference type="Pfam" id="PF02613">
    <property type="entry name" value="Nitrate_red_del"/>
    <property type="match status" value="1"/>
</dbReference>